<evidence type="ECO:0000256" key="2">
    <source>
        <dbReference type="ARBA" id="ARBA00008814"/>
    </source>
</evidence>
<accession>A0ABW3UZF6</accession>
<sequence length="321" mass="34478">MIFAKRFFVLFAAMSALLFSVPIALAKNADWPRTIKYDAGEVTLKAKPLRIVSTTPSVTGILLAIKAPVVATAATTPSALTDDKGFFTQWAGIADERGVEILYANLDFDLESVIGWEPDLLIASATGADSVIQHYAELEAQNIPTLVVNYSNQSWQTIATQLGKATGLETEAKQAIARFNSLATEAAGKIQRPAEPVSIVGYSIGGSYSIAKPASPQAQLLTALGFEVAGLPAELEADVSRSTDFAFISHENLSAAIAGKSVFLMRGTEADVQAFLTDPVLRNLDAVSAKRVYPLGMTSFRIDYYSGLQMLETIVRQLPRL</sequence>
<keyword evidence="4" id="KW-0406">Ion transport</keyword>
<dbReference type="Gene3D" id="3.40.50.1980">
    <property type="entry name" value="Nitrogenase molybdenum iron protein domain"/>
    <property type="match status" value="2"/>
</dbReference>
<keyword evidence="5 6" id="KW-0732">Signal</keyword>
<reference evidence="9" key="1">
    <citation type="journal article" date="2019" name="Int. J. Syst. Evol. Microbiol.">
        <title>The Global Catalogue of Microorganisms (GCM) 10K type strain sequencing project: providing services to taxonomists for standard genome sequencing and annotation.</title>
        <authorList>
            <consortium name="The Broad Institute Genomics Platform"/>
            <consortium name="The Broad Institute Genome Sequencing Center for Infectious Disease"/>
            <person name="Wu L."/>
            <person name="Ma J."/>
        </authorList>
    </citation>
    <scope>NUCLEOTIDE SEQUENCE [LARGE SCALE GENOMIC DNA]</scope>
    <source>
        <strain evidence="9">CCUG 49584</strain>
    </source>
</reference>
<comment type="similarity">
    <text evidence="2">Belongs to the bacterial solute-binding protein 8 family.</text>
</comment>
<dbReference type="EMBL" id="JBHTMA010000017">
    <property type="protein sequence ID" value="MFD1226283.1"/>
    <property type="molecule type" value="Genomic_DNA"/>
</dbReference>
<dbReference type="PANTHER" id="PTHR30532">
    <property type="entry name" value="IRON III DICITRATE-BINDING PERIPLASMIC PROTEIN"/>
    <property type="match status" value="1"/>
</dbReference>
<protein>
    <submittedName>
        <fullName evidence="8">Fe2+-enterobactin ABC transporter substrate-binding protein</fullName>
    </submittedName>
</protein>
<evidence type="ECO:0000256" key="5">
    <source>
        <dbReference type="ARBA" id="ARBA00022729"/>
    </source>
</evidence>
<evidence type="ECO:0000256" key="3">
    <source>
        <dbReference type="ARBA" id="ARBA00022448"/>
    </source>
</evidence>
<proteinExistence type="inferred from homology"/>
<dbReference type="RefSeq" id="WP_289388886.1">
    <property type="nucleotide sequence ID" value="NZ_JAUCBM010000023.1"/>
</dbReference>
<evidence type="ECO:0000259" key="7">
    <source>
        <dbReference type="PROSITE" id="PS50983"/>
    </source>
</evidence>
<feature type="signal peptide" evidence="6">
    <location>
        <begin position="1"/>
        <end position="26"/>
    </location>
</feature>
<keyword evidence="3" id="KW-0813">Transport</keyword>
<keyword evidence="4" id="KW-0410">Iron transport</keyword>
<organism evidence="8 9">
    <name type="scientific">Pseudochrobactrum kiredjianiae</name>
    <dbReference type="NCBI Taxonomy" id="386305"/>
    <lineage>
        <taxon>Bacteria</taxon>
        <taxon>Pseudomonadati</taxon>
        <taxon>Pseudomonadota</taxon>
        <taxon>Alphaproteobacteria</taxon>
        <taxon>Hyphomicrobiales</taxon>
        <taxon>Brucellaceae</taxon>
        <taxon>Pseudochrobactrum</taxon>
    </lineage>
</organism>
<comment type="caution">
    <text evidence="8">The sequence shown here is derived from an EMBL/GenBank/DDBJ whole genome shotgun (WGS) entry which is preliminary data.</text>
</comment>
<dbReference type="PROSITE" id="PS50983">
    <property type="entry name" value="FE_B12_PBP"/>
    <property type="match status" value="1"/>
</dbReference>
<evidence type="ECO:0000313" key="9">
    <source>
        <dbReference type="Proteomes" id="UP001597263"/>
    </source>
</evidence>
<feature type="chain" id="PRO_5047541304" evidence="6">
    <location>
        <begin position="27"/>
        <end position="321"/>
    </location>
</feature>
<gene>
    <name evidence="8" type="primary">fepB</name>
    <name evidence="8" type="ORF">ACFQ35_03750</name>
</gene>
<comment type="subcellular location">
    <subcellularLocation>
        <location evidence="1">Cell envelope</location>
    </subcellularLocation>
</comment>
<evidence type="ECO:0000256" key="6">
    <source>
        <dbReference type="SAM" id="SignalP"/>
    </source>
</evidence>
<dbReference type="InterPro" id="IPR002491">
    <property type="entry name" value="ABC_transptr_periplasmic_BD"/>
</dbReference>
<evidence type="ECO:0000256" key="1">
    <source>
        <dbReference type="ARBA" id="ARBA00004196"/>
    </source>
</evidence>
<dbReference type="Pfam" id="PF01497">
    <property type="entry name" value="Peripla_BP_2"/>
    <property type="match status" value="1"/>
</dbReference>
<feature type="domain" description="Fe/B12 periplasmic-binding" evidence="7">
    <location>
        <begin position="50"/>
        <end position="321"/>
    </location>
</feature>
<dbReference type="InterPro" id="IPR051313">
    <property type="entry name" value="Bact_iron-sidero_bind"/>
</dbReference>
<dbReference type="NCBIfam" id="NF008200">
    <property type="entry name" value="PRK10957.1"/>
    <property type="match status" value="1"/>
</dbReference>
<evidence type="ECO:0000256" key="4">
    <source>
        <dbReference type="ARBA" id="ARBA00022496"/>
    </source>
</evidence>
<dbReference type="PANTHER" id="PTHR30532:SF24">
    <property type="entry name" value="FERRIC ENTEROBACTIN-BINDING PERIPLASMIC PROTEIN FEPB"/>
    <property type="match status" value="1"/>
</dbReference>
<keyword evidence="4" id="KW-0408">Iron</keyword>
<dbReference type="SUPFAM" id="SSF53807">
    <property type="entry name" value="Helical backbone' metal receptor"/>
    <property type="match status" value="1"/>
</dbReference>
<keyword evidence="9" id="KW-1185">Reference proteome</keyword>
<dbReference type="Proteomes" id="UP001597263">
    <property type="component" value="Unassembled WGS sequence"/>
</dbReference>
<name>A0ABW3UZF6_9HYPH</name>
<evidence type="ECO:0000313" key="8">
    <source>
        <dbReference type="EMBL" id="MFD1226283.1"/>
    </source>
</evidence>